<keyword evidence="7" id="KW-1185">Reference proteome</keyword>
<dbReference type="PRINTS" id="PR00081">
    <property type="entry name" value="GDHRDH"/>
</dbReference>
<comment type="similarity">
    <text evidence="1 3">Belongs to the short-chain dehydrogenases/reductases (SDR) family.</text>
</comment>
<evidence type="ECO:0000313" key="6">
    <source>
        <dbReference type="Proteomes" id="UP000036851"/>
    </source>
</evidence>
<dbReference type="CDD" id="cd05374">
    <property type="entry name" value="17beta-HSD-like_SDR_c"/>
    <property type="match status" value="1"/>
</dbReference>
<dbReference type="STRING" id="1560201.NG42_02445"/>
<dbReference type="Proteomes" id="UP000037088">
    <property type="component" value="Unassembled WGS sequence"/>
</dbReference>
<dbReference type="EMBL" id="JRXF01000025">
    <property type="protein sequence ID" value="KOC91451.1"/>
    <property type="molecule type" value="Genomic_DNA"/>
</dbReference>
<reference evidence="6 7" key="1">
    <citation type="journal article" date="2015" name="Int. J. Syst. Evol. Microbiol.">
        <title>Erwinia iniecta sp. nov., isolated from Russian wheat aphids (Diuraphis noxia).</title>
        <authorList>
            <person name="Campillo T."/>
            <person name="Luna E."/>
            <person name="Portier P."/>
            <person name="Fischer-Le Saux M."/>
            <person name="Lapitan N."/>
            <person name="Tisserat N.A."/>
            <person name="Leach J.E."/>
        </authorList>
    </citation>
    <scope>NUCLEOTIDE SEQUENCE [LARGE SCALE GENOMIC DNA]</scope>
    <source>
        <strain evidence="5 7">B120</strain>
        <strain evidence="4 6">B149</strain>
    </source>
</reference>
<evidence type="ECO:0000256" key="1">
    <source>
        <dbReference type="ARBA" id="ARBA00006484"/>
    </source>
</evidence>
<dbReference type="PANTHER" id="PTHR43976:SF16">
    <property type="entry name" value="SHORT-CHAIN DEHYDROGENASE_REDUCTASE FAMILY PROTEIN"/>
    <property type="match status" value="1"/>
</dbReference>
<comment type="caution">
    <text evidence="5">The sequence shown here is derived from an EMBL/GenBank/DDBJ whole genome shotgun (WGS) entry which is preliminary data.</text>
</comment>
<evidence type="ECO:0000313" key="7">
    <source>
        <dbReference type="Proteomes" id="UP000037088"/>
    </source>
</evidence>
<dbReference type="AlphaFoldDB" id="A0A0L7T9P2"/>
<dbReference type="OrthoDB" id="9775296at2"/>
<dbReference type="Gene3D" id="3.40.50.720">
    <property type="entry name" value="NAD(P)-binding Rossmann-like Domain"/>
    <property type="match status" value="1"/>
</dbReference>
<dbReference type="NCBIfam" id="NF004823">
    <property type="entry name" value="PRK06179.1"/>
    <property type="match status" value="1"/>
</dbReference>
<proteinExistence type="inferred from homology"/>
<dbReference type="InterPro" id="IPR036291">
    <property type="entry name" value="NAD(P)-bd_dom_sf"/>
</dbReference>
<protein>
    <submittedName>
        <fullName evidence="5">Short-chain dehydrogenase</fullName>
    </submittedName>
</protein>
<name>A0A0L7T9P2_9GAMM</name>
<sequence length="272" mass="29304">MTKKRVALVTGASSGIGEASARKLSAAGYRVYGTSRRGSQAGKRPFPLLTLDVTDDASVGAAIEELLRLEGRIDVLVNNAGFGIAPAAAEESSAEQAMSIFDTNFLGIVRLSRAVIPHMRRQGSGRIINIGSILGIVPLPYMALYAASKHAVEGYSGALDHELRTQGIRVSVIEPAYIKTQFAANNIEPDVRLEEYDLIRAKLAKVVSKAMAEAESPEVVADVVVKAAQTLHPKMRYTAGRLADQLNFILRFAPASFLDKVVRKSLQLDAKE</sequence>
<evidence type="ECO:0000313" key="4">
    <source>
        <dbReference type="EMBL" id="KOC91451.1"/>
    </source>
</evidence>
<gene>
    <name evidence="5" type="ORF">NG42_02445</name>
    <name evidence="4" type="ORF">NG43_15580</name>
</gene>
<dbReference type="EMBL" id="JRXE01000003">
    <property type="protein sequence ID" value="KOC92088.1"/>
    <property type="molecule type" value="Genomic_DNA"/>
</dbReference>
<dbReference type="Pfam" id="PF00106">
    <property type="entry name" value="adh_short"/>
    <property type="match status" value="1"/>
</dbReference>
<keyword evidence="2" id="KW-0560">Oxidoreductase</keyword>
<dbReference type="RefSeq" id="WP_052897453.1">
    <property type="nucleotide sequence ID" value="NZ_JRXE01000003.1"/>
</dbReference>
<organism evidence="5 7">
    <name type="scientific">Winslowiella iniecta</name>
    <dbReference type="NCBI Taxonomy" id="1560201"/>
    <lineage>
        <taxon>Bacteria</taxon>
        <taxon>Pseudomonadati</taxon>
        <taxon>Pseudomonadota</taxon>
        <taxon>Gammaproteobacteria</taxon>
        <taxon>Enterobacterales</taxon>
        <taxon>Erwiniaceae</taxon>
        <taxon>Winslowiella</taxon>
    </lineage>
</organism>
<dbReference type="SUPFAM" id="SSF51735">
    <property type="entry name" value="NAD(P)-binding Rossmann-fold domains"/>
    <property type="match status" value="1"/>
</dbReference>
<dbReference type="PATRIC" id="fig|1560201.3.peg.526"/>
<evidence type="ECO:0000256" key="3">
    <source>
        <dbReference type="RuleBase" id="RU000363"/>
    </source>
</evidence>
<dbReference type="InterPro" id="IPR051911">
    <property type="entry name" value="SDR_oxidoreductase"/>
</dbReference>
<evidence type="ECO:0000313" key="5">
    <source>
        <dbReference type="EMBL" id="KOC92088.1"/>
    </source>
</evidence>
<dbReference type="InterPro" id="IPR002347">
    <property type="entry name" value="SDR_fam"/>
</dbReference>
<evidence type="ECO:0000256" key="2">
    <source>
        <dbReference type="ARBA" id="ARBA00023002"/>
    </source>
</evidence>
<dbReference type="PANTHER" id="PTHR43976">
    <property type="entry name" value="SHORT CHAIN DEHYDROGENASE"/>
    <property type="match status" value="1"/>
</dbReference>
<dbReference type="PRINTS" id="PR00080">
    <property type="entry name" value="SDRFAMILY"/>
</dbReference>
<accession>A0A0L7T9P2</accession>
<dbReference type="GO" id="GO:0016491">
    <property type="term" value="F:oxidoreductase activity"/>
    <property type="evidence" value="ECO:0007669"/>
    <property type="project" value="UniProtKB-KW"/>
</dbReference>
<dbReference type="Proteomes" id="UP000036851">
    <property type="component" value="Unassembled WGS sequence"/>
</dbReference>